<reference evidence="2" key="2">
    <citation type="journal article" date="2017" name="Genome Announc.">
        <title>Twelve Complete Reference Genomes of Clinical Isolates in the Capnocytophaga Genus.</title>
        <authorList>
            <person name="Villarma A."/>
            <person name="Gulvik C.A."/>
            <person name="Rowe L.A."/>
            <person name="Sheth M."/>
            <person name="Juieng P."/>
            <person name="Nicholson A.C."/>
            <person name="Loparev V.N."/>
            <person name="McQuiston J.R."/>
        </authorList>
    </citation>
    <scope>NUCLEOTIDE SEQUENCE</scope>
    <source>
        <strain evidence="2">H2177</strain>
    </source>
</reference>
<keyword evidence="5" id="KW-1185">Reference proteome</keyword>
<dbReference type="RefSeq" id="WP_095896415.1">
    <property type="nucleotide sequence ID" value="NZ_BOPJ01000004.1"/>
</dbReference>
<organism evidence="2 4">
    <name type="scientific">Capnocytophaga stomatis</name>
    <dbReference type="NCBI Taxonomy" id="1848904"/>
    <lineage>
        <taxon>Bacteria</taxon>
        <taxon>Pseudomonadati</taxon>
        <taxon>Bacteroidota</taxon>
        <taxon>Flavobacteriia</taxon>
        <taxon>Flavobacteriales</taxon>
        <taxon>Flavobacteriaceae</taxon>
        <taxon>Capnocytophaga</taxon>
    </lineage>
</organism>
<protein>
    <submittedName>
        <fullName evidence="3">Ig domain-containing protein</fullName>
    </submittedName>
</protein>
<feature type="domain" description="BIG2" evidence="1">
    <location>
        <begin position="198"/>
        <end position="276"/>
    </location>
</feature>
<reference evidence="3" key="4">
    <citation type="submission" date="2024-10" db="EMBL/GenBank/DDBJ databases">
        <authorList>
            <person name="Bergman P."/>
            <person name="Andersson A.F."/>
            <person name="Zangenah S."/>
            <person name="Abbasi N."/>
        </authorList>
    </citation>
    <scope>NUCLEOTIDE SEQUENCE</scope>
    <source>
        <strain evidence="3">W5</strain>
    </source>
</reference>
<sequence length="387" mass="42289">MKKSFILLAVAGIITLGSCTKNEVEITPTVQEITISEKKDLTLQIGQTSQEIIVMGGDNENFKIVSSQPSVAEVQQNKNKFTIKALQEGDAVISISSAGKTKELSVNISKVLVERIEVLESGNYQAGNASIFFKIYPENATNKELVWESSNKDIVKIADAKKGEIFVMNKPGKSSVITIKSKDGSNVSVQHTVNVVQLVRQIDLDVRENLSLAVGTTFKLNYVISPVNATNKNVSWQSSNPDVVSVDSEGNITTLKGGIARITVTANDGSETSSSVEVKSVLGINKITIDTAVNDEIRVKKMSKTPLSITTWSNDKQVESGITKKSQKSETATVRWKAADGYYFGKERDNAEHIFDAYKSGSVKVTATYYDTLENEYVEKEVTIIVE</sequence>
<dbReference type="InterPro" id="IPR008964">
    <property type="entry name" value="Invasin/intimin_cell_adhesion"/>
</dbReference>
<reference evidence="4" key="3">
    <citation type="submission" date="2017-06" db="EMBL/GenBank/DDBJ databases">
        <title>Capnocytophaga spp. assemblies.</title>
        <authorList>
            <person name="Gulvik C.A."/>
        </authorList>
    </citation>
    <scope>NUCLEOTIDE SEQUENCE [LARGE SCALE GENOMIC DNA]</scope>
    <source>
        <strain evidence="4">H2177</strain>
    </source>
</reference>
<name>A0A250FZG1_9FLAO</name>
<feature type="domain" description="BIG2" evidence="1">
    <location>
        <begin position="112"/>
        <end position="191"/>
    </location>
</feature>
<proteinExistence type="predicted"/>
<dbReference type="Pfam" id="PF02368">
    <property type="entry name" value="Big_2"/>
    <property type="match status" value="1"/>
</dbReference>
<accession>A0A250FZG1</accession>
<feature type="domain" description="BIG2" evidence="1">
    <location>
        <begin position="20"/>
        <end position="107"/>
    </location>
</feature>
<evidence type="ECO:0000313" key="3">
    <source>
        <dbReference type="EMBL" id="MFK8293784.1"/>
    </source>
</evidence>
<dbReference type="SUPFAM" id="SSF49373">
    <property type="entry name" value="Invasin/intimin cell-adhesion fragments"/>
    <property type="match status" value="2"/>
</dbReference>
<evidence type="ECO:0000259" key="1">
    <source>
        <dbReference type="SMART" id="SM00635"/>
    </source>
</evidence>
<dbReference type="Proteomes" id="UP000217348">
    <property type="component" value="Chromosome"/>
</dbReference>
<reference evidence="3 5" key="1">
    <citation type="journal article" date="2016" name="Sci. Rep.">
        <title>Whole genome sequencing identifies a novel species of the genus Capnocytophaga isolated from dog and cat bite wounds in humans.</title>
        <authorList>
            <person name="Zangenah S."/>
            <person name="Abbasi N."/>
            <person name="Andersson A.F."/>
            <person name="Bergman P."/>
        </authorList>
    </citation>
    <scope>NUCLEOTIDE SEQUENCE [LARGE SCALE GENOMIC DNA]</scope>
    <source>
        <strain evidence="3 5">W5</strain>
    </source>
</reference>
<dbReference type="OrthoDB" id="338827at2"/>
<gene>
    <name evidence="3" type="ORF">ACI76L_08325</name>
    <name evidence="2" type="ORF">CGC58_09005</name>
</gene>
<evidence type="ECO:0000313" key="5">
    <source>
        <dbReference type="Proteomes" id="UP001622370"/>
    </source>
</evidence>
<evidence type="ECO:0000313" key="2">
    <source>
        <dbReference type="EMBL" id="ATA89855.1"/>
    </source>
</evidence>
<dbReference type="EMBL" id="CP022387">
    <property type="protein sequence ID" value="ATA89855.1"/>
    <property type="molecule type" value="Genomic_DNA"/>
</dbReference>
<dbReference type="KEGG" id="csto:CGC58_09005"/>
<dbReference type="Gene3D" id="2.60.40.1080">
    <property type="match status" value="3"/>
</dbReference>
<dbReference type="AlphaFoldDB" id="A0A250FZG1"/>
<dbReference type="SMART" id="SM00635">
    <property type="entry name" value="BID_2"/>
    <property type="match status" value="3"/>
</dbReference>
<dbReference type="InterPro" id="IPR003343">
    <property type="entry name" value="Big_2"/>
</dbReference>
<dbReference type="Proteomes" id="UP001622370">
    <property type="component" value="Unassembled WGS sequence"/>
</dbReference>
<evidence type="ECO:0000313" key="4">
    <source>
        <dbReference type="Proteomes" id="UP000217348"/>
    </source>
</evidence>
<dbReference type="PROSITE" id="PS51257">
    <property type="entry name" value="PROKAR_LIPOPROTEIN"/>
    <property type="match status" value="1"/>
</dbReference>
<dbReference type="EMBL" id="JBJGWJ010000005">
    <property type="protein sequence ID" value="MFK8293784.1"/>
    <property type="molecule type" value="Genomic_DNA"/>
</dbReference>